<dbReference type="eggNOG" id="ENOG5032ZS5">
    <property type="taxonomic scope" value="Bacteria"/>
</dbReference>
<name>D1A901_THECD</name>
<evidence type="ECO:0000313" key="1">
    <source>
        <dbReference type="EMBL" id="ACY98639.1"/>
    </source>
</evidence>
<dbReference type="Proteomes" id="UP000001918">
    <property type="component" value="Chromosome"/>
</dbReference>
<dbReference type="HOGENOM" id="CLU_1562142_0_0_11"/>
<evidence type="ECO:0008006" key="3">
    <source>
        <dbReference type="Google" id="ProtNLM"/>
    </source>
</evidence>
<dbReference type="Gene3D" id="3.40.1760.10">
    <property type="entry name" value="YfbM-like super family"/>
    <property type="match status" value="1"/>
</dbReference>
<dbReference type="Pfam" id="PF08974">
    <property type="entry name" value="DUF1877"/>
    <property type="match status" value="1"/>
</dbReference>
<gene>
    <name evidence="1" type="ordered locus">Tcur_3097</name>
</gene>
<dbReference type="InterPro" id="IPR015068">
    <property type="entry name" value="DUF1877"/>
</dbReference>
<organism evidence="1 2">
    <name type="scientific">Thermomonospora curvata (strain ATCC 19995 / DSM 43183 / JCM 3096 / KCTC 9072 / NBRC 15933 / NCIMB 10081 / Henssen B9)</name>
    <dbReference type="NCBI Taxonomy" id="471852"/>
    <lineage>
        <taxon>Bacteria</taxon>
        <taxon>Bacillati</taxon>
        <taxon>Actinomycetota</taxon>
        <taxon>Actinomycetes</taxon>
        <taxon>Streptosporangiales</taxon>
        <taxon>Thermomonosporaceae</taxon>
        <taxon>Thermomonospora</taxon>
    </lineage>
</organism>
<dbReference type="RefSeq" id="WP_012853423.1">
    <property type="nucleotide sequence ID" value="NC_013510.1"/>
</dbReference>
<dbReference type="STRING" id="471852.Tcur_3097"/>
<reference evidence="1 2" key="1">
    <citation type="journal article" date="2011" name="Stand. Genomic Sci.">
        <title>Complete genome sequence of Thermomonospora curvata type strain (B9).</title>
        <authorList>
            <person name="Chertkov O."/>
            <person name="Sikorski J."/>
            <person name="Nolan M."/>
            <person name="Lapidus A."/>
            <person name="Lucas S."/>
            <person name="Del Rio T.G."/>
            <person name="Tice H."/>
            <person name="Cheng J.F."/>
            <person name="Goodwin L."/>
            <person name="Pitluck S."/>
            <person name="Liolios K."/>
            <person name="Ivanova N."/>
            <person name="Mavromatis K."/>
            <person name="Mikhailova N."/>
            <person name="Ovchinnikova G."/>
            <person name="Pati A."/>
            <person name="Chen A."/>
            <person name="Palaniappan K."/>
            <person name="Djao O.D."/>
            <person name="Land M."/>
            <person name="Hauser L."/>
            <person name="Chang Y.J."/>
            <person name="Jeffries C.D."/>
            <person name="Brettin T."/>
            <person name="Han C."/>
            <person name="Detter J.C."/>
            <person name="Rohde M."/>
            <person name="Goker M."/>
            <person name="Woyke T."/>
            <person name="Bristow J."/>
            <person name="Eisen J.A."/>
            <person name="Markowitz V."/>
            <person name="Hugenholtz P."/>
            <person name="Klenk H.P."/>
            <person name="Kyrpides N.C."/>
        </authorList>
    </citation>
    <scope>NUCLEOTIDE SEQUENCE [LARGE SCALE GENOMIC DNA]</scope>
    <source>
        <strain evidence="2">ATCC 19995 / DSM 43183 / JCM 3096 / KCTC 9072 / NBRC 15933 / NCIMB 10081 / Henssen B9</strain>
    </source>
</reference>
<dbReference type="AlphaFoldDB" id="D1A901"/>
<dbReference type="EMBL" id="CP001738">
    <property type="protein sequence ID" value="ACY98639.1"/>
    <property type="molecule type" value="Genomic_DNA"/>
</dbReference>
<dbReference type="InterPro" id="IPR035944">
    <property type="entry name" value="YfbM-like_sf"/>
</dbReference>
<evidence type="ECO:0000313" key="2">
    <source>
        <dbReference type="Proteomes" id="UP000001918"/>
    </source>
</evidence>
<sequence>MGLAMSYLRLPPSLEGRRDPDGIAQLVFGRPDWRRRHPADRIADVGGAWQALHYLITGDPWDGRPPEGDVVCGGRLLTEDGTGELGMDVIYLPPERVRPVAELLAEVPFGMLAERFDAAAMAAAGVQDADRMDADACERVLRPAYERLTRLFGAAAADGQAVYKTMAPRAR</sequence>
<proteinExistence type="predicted"/>
<dbReference type="KEGG" id="tcu:Tcur_3097"/>
<dbReference type="SUPFAM" id="SSF111069">
    <property type="entry name" value="Hypothetical protein yfbM"/>
    <property type="match status" value="1"/>
</dbReference>
<protein>
    <recommendedName>
        <fullName evidence="3">DUF1877 domain-containing protein</fullName>
    </recommendedName>
</protein>
<keyword evidence="2" id="KW-1185">Reference proteome</keyword>
<accession>D1A901</accession>
<dbReference type="OrthoDB" id="5354816at2"/>